<evidence type="ECO:0000313" key="2">
    <source>
        <dbReference type="Proteomes" id="UP001549921"/>
    </source>
</evidence>
<dbReference type="InterPro" id="IPR005312">
    <property type="entry name" value="DUF1759"/>
</dbReference>
<dbReference type="PANTHER" id="PTHR22954">
    <property type="entry name" value="RETROVIRAL PROTEASE-RELATED"/>
    <property type="match status" value="1"/>
</dbReference>
<protein>
    <submittedName>
        <fullName evidence="1">Uncharacterized protein</fullName>
    </submittedName>
</protein>
<comment type="caution">
    <text evidence="1">The sequence shown here is derived from an EMBL/GenBank/DDBJ whole genome shotgun (WGS) entry which is preliminary data.</text>
</comment>
<dbReference type="Pfam" id="PF03564">
    <property type="entry name" value="DUF1759"/>
    <property type="match status" value="1"/>
</dbReference>
<proteinExistence type="predicted"/>
<dbReference type="Proteomes" id="UP001549921">
    <property type="component" value="Unassembled WGS sequence"/>
</dbReference>
<reference evidence="1 2" key="1">
    <citation type="submission" date="2024-06" db="EMBL/GenBank/DDBJ databases">
        <title>A chromosome-level genome assembly of beet webworm, Loxostege sticticalis.</title>
        <authorList>
            <person name="Zhang Y."/>
        </authorList>
    </citation>
    <scope>NUCLEOTIDE SEQUENCE [LARGE SCALE GENOMIC DNA]</scope>
    <source>
        <strain evidence="1">AQ028</strain>
        <tissue evidence="1">Male pupae</tissue>
    </source>
</reference>
<organism evidence="1 2">
    <name type="scientific">Loxostege sticticalis</name>
    <name type="common">Beet webworm moth</name>
    <dbReference type="NCBI Taxonomy" id="481309"/>
    <lineage>
        <taxon>Eukaryota</taxon>
        <taxon>Metazoa</taxon>
        <taxon>Ecdysozoa</taxon>
        <taxon>Arthropoda</taxon>
        <taxon>Hexapoda</taxon>
        <taxon>Insecta</taxon>
        <taxon>Pterygota</taxon>
        <taxon>Neoptera</taxon>
        <taxon>Endopterygota</taxon>
        <taxon>Lepidoptera</taxon>
        <taxon>Glossata</taxon>
        <taxon>Ditrysia</taxon>
        <taxon>Pyraloidea</taxon>
        <taxon>Crambidae</taxon>
        <taxon>Pyraustinae</taxon>
        <taxon>Loxostege</taxon>
    </lineage>
</organism>
<sequence>MTSSADISELVSNRGIIKAKLTRFYNKIKDVSSLSESDALKIQFQYETLKDLYSSFNDIQNKIEFTDVDHIEKHLDERDAFEGTYAEAEAQSCSSSADIQIQGLKLPTISLPCFDGSYDRRIEYRDTFASLVHDNPNLPAISKYHYLRNSLRGSASILLQSLEFSAKNYQVAWQLLNDRFHNERLLVHNHVKALFSIDKIAHESFRSIRQLLDSVTKNLAALKSLGEPVEHWDTLIIYLVTSKLRLNYVTTMGRASHQ</sequence>
<dbReference type="AlphaFoldDB" id="A0ABD0TLY2"/>
<accession>A0ABD0TLY2</accession>
<gene>
    <name evidence="1" type="ORF">ABMA28_012111</name>
</gene>
<dbReference type="EMBL" id="JBEDNZ010000003">
    <property type="protein sequence ID" value="KAL0850270.1"/>
    <property type="molecule type" value="Genomic_DNA"/>
</dbReference>
<name>A0ABD0TLY2_LOXSC</name>
<evidence type="ECO:0000313" key="1">
    <source>
        <dbReference type="EMBL" id="KAL0850270.1"/>
    </source>
</evidence>
<dbReference type="PANTHER" id="PTHR22954:SF3">
    <property type="entry name" value="PROTEIN CBG08539"/>
    <property type="match status" value="1"/>
</dbReference>